<dbReference type="CDD" id="cd07302">
    <property type="entry name" value="CHD"/>
    <property type="match status" value="1"/>
</dbReference>
<dbReference type="Gene3D" id="1.25.40.10">
    <property type="entry name" value="Tetratricopeptide repeat domain"/>
    <property type="match status" value="1"/>
</dbReference>
<gene>
    <name evidence="2" type="ordered locus">RLO149_c028080</name>
</gene>
<dbReference type="eggNOG" id="COG2114">
    <property type="taxonomic scope" value="Bacteria"/>
</dbReference>
<keyword evidence="3" id="KW-1185">Reference proteome</keyword>
<name>F7ZG37_ROSLO</name>
<evidence type="ECO:0000259" key="1">
    <source>
        <dbReference type="PROSITE" id="PS50125"/>
    </source>
</evidence>
<dbReference type="Pfam" id="PF00211">
    <property type="entry name" value="Guanylate_cyc"/>
    <property type="match status" value="1"/>
</dbReference>
<feature type="domain" description="Guanylate cyclase" evidence="1">
    <location>
        <begin position="9"/>
        <end position="125"/>
    </location>
</feature>
<protein>
    <submittedName>
        <fullName evidence="2">Adenylate cyclase</fullName>
    </submittedName>
</protein>
<organism evidence="2 3">
    <name type="scientific">Roseobacter litoralis (strain ATCC 49566 / DSM 6996 / JCM 21268 / NBRC 15278 / OCh 149)</name>
    <dbReference type="NCBI Taxonomy" id="391595"/>
    <lineage>
        <taxon>Bacteria</taxon>
        <taxon>Pseudomonadati</taxon>
        <taxon>Pseudomonadota</taxon>
        <taxon>Alphaproteobacteria</taxon>
        <taxon>Rhodobacterales</taxon>
        <taxon>Roseobacteraceae</taxon>
        <taxon>Roseobacter</taxon>
    </lineage>
</organism>
<dbReference type="Proteomes" id="UP000001353">
    <property type="component" value="Chromosome"/>
</dbReference>
<dbReference type="GO" id="GO:0035556">
    <property type="term" value="P:intracellular signal transduction"/>
    <property type="evidence" value="ECO:0007669"/>
    <property type="project" value="InterPro"/>
</dbReference>
<dbReference type="Gene3D" id="3.40.50.10070">
    <property type="entry name" value="TolB, N-terminal domain"/>
    <property type="match status" value="1"/>
</dbReference>
<dbReference type="eggNOG" id="COG0457">
    <property type="taxonomic scope" value="Bacteria"/>
</dbReference>
<dbReference type="RefSeq" id="WP_013962683.1">
    <property type="nucleotide sequence ID" value="NC_015730.1"/>
</dbReference>
<sequence length="588" mass="64223">MTEHRKLAAILVADIVGFSRLVGNNEERTLSELREINLGIVDPTISLHHGRLVKRTGDGVLVEFRSVVQAARCAIALQDAMHERNRSVDHAHRIEYRIGVHLGDVIEEGDGDLMGDGVNIAARLEALAVPGAICMSEDAYRQVRSRLEVEISDLGEHELKNIAEPMRVYAIYSGTMTAPHLEHGRSATASVPSSKPCIAVLPFANMSADPEQDYFADGIVEELTTGLARMRWLTVISRNSAFAFKDKAMDVRRIGRDLSVGYIVEGSVRKAANSVRISAKMIDTESGAHLWGEAFTGRLDDIFDLQDEVTAGIVAAVEPSLKQAEIDRAKRKRQENLSAYDLYLRALDQAHKFTQEARDSALKLLDEAIKIDPDYAEAHGVAAYCHQQRYLWGGCDPQDRLASLHHAEAVAEGRTDDATPLSFAAMALSALDNQHEVAATMLARALDLSPNSALALICRSLVMTILGKPEKGAVDAAQSLRLSPFDPLRHIPECVLAIAMLAVGHSKEAVDHARRAVDANPMFTPGRATLALCLVEDERIDEAADVMRTVLAKAPDTRISNLHERLLIVNGLGFDRVSAAMRLAGLPE</sequence>
<accession>F7ZG37</accession>
<dbReference type="KEGG" id="rli:RLO149_c028080"/>
<dbReference type="InterPro" id="IPR029787">
    <property type="entry name" value="Nucleotide_cyclase"/>
</dbReference>
<dbReference type="PANTHER" id="PTHR43081">
    <property type="entry name" value="ADENYLATE CYCLASE, TERMINAL-DIFFERENTIATION SPECIFIC-RELATED"/>
    <property type="match status" value="1"/>
</dbReference>
<dbReference type="SMART" id="SM00044">
    <property type="entry name" value="CYCc"/>
    <property type="match status" value="1"/>
</dbReference>
<reference evidence="2 3" key="1">
    <citation type="journal article" date="2011" name="BMC Genomics">
        <title>Comparative genome analysis and genome-guided physiological analysis of Roseobacter litoralis.</title>
        <authorList>
            <person name="Kalhoefer D."/>
            <person name="Thole S."/>
            <person name="Voget S."/>
            <person name="Lehmann R."/>
            <person name="Liesegang H."/>
            <person name="Wollher A."/>
            <person name="Daniel R."/>
            <person name="Simon M."/>
            <person name="Brinkhoff T."/>
        </authorList>
    </citation>
    <scope>NUCLEOTIDE SEQUENCE [LARGE SCALE GENOMIC DNA]</scope>
    <source>
        <strain evidence="3">ATCC 49566 / DSM 6996 / JCM 21268 / NBRC 15278 / OCh 149</strain>
    </source>
</reference>
<dbReference type="InterPro" id="IPR001054">
    <property type="entry name" value="A/G_cyclase"/>
</dbReference>
<dbReference type="AlphaFoldDB" id="F7ZG37"/>
<dbReference type="STRING" id="391595.RLO149_c028080"/>
<evidence type="ECO:0000313" key="3">
    <source>
        <dbReference type="Proteomes" id="UP000001353"/>
    </source>
</evidence>
<dbReference type="OrthoDB" id="54411at2"/>
<dbReference type="SUPFAM" id="SSF55073">
    <property type="entry name" value="Nucleotide cyclase"/>
    <property type="match status" value="1"/>
</dbReference>
<dbReference type="eggNOG" id="COG5616">
    <property type="taxonomic scope" value="Bacteria"/>
</dbReference>
<evidence type="ECO:0000313" key="2">
    <source>
        <dbReference type="EMBL" id="AEI94768.1"/>
    </source>
</evidence>
<dbReference type="SUPFAM" id="SSF48452">
    <property type="entry name" value="TPR-like"/>
    <property type="match status" value="1"/>
</dbReference>
<dbReference type="HOGENOM" id="CLU_019981_0_0_5"/>
<dbReference type="Gene3D" id="3.30.70.1230">
    <property type="entry name" value="Nucleotide cyclase"/>
    <property type="match status" value="1"/>
</dbReference>
<dbReference type="GO" id="GO:0004016">
    <property type="term" value="F:adenylate cyclase activity"/>
    <property type="evidence" value="ECO:0007669"/>
    <property type="project" value="UniProtKB-ARBA"/>
</dbReference>
<dbReference type="PROSITE" id="PS50125">
    <property type="entry name" value="GUANYLATE_CYCLASE_2"/>
    <property type="match status" value="1"/>
</dbReference>
<dbReference type="GO" id="GO:0006171">
    <property type="term" value="P:cAMP biosynthetic process"/>
    <property type="evidence" value="ECO:0007669"/>
    <property type="project" value="TreeGrafter"/>
</dbReference>
<dbReference type="InterPro" id="IPR050697">
    <property type="entry name" value="Adenylyl/Guanylyl_Cyclase_3/4"/>
</dbReference>
<dbReference type="InterPro" id="IPR011990">
    <property type="entry name" value="TPR-like_helical_dom_sf"/>
</dbReference>
<proteinExistence type="predicted"/>
<dbReference type="PANTHER" id="PTHR43081:SF19">
    <property type="entry name" value="PH-SENSITIVE ADENYLATE CYCLASE RV1264"/>
    <property type="match status" value="1"/>
</dbReference>
<dbReference type="EMBL" id="CP002623">
    <property type="protein sequence ID" value="AEI94768.1"/>
    <property type="molecule type" value="Genomic_DNA"/>
</dbReference>